<evidence type="ECO:0000256" key="1">
    <source>
        <dbReference type="SAM" id="MobiDB-lite"/>
    </source>
</evidence>
<evidence type="ECO:0000313" key="2">
    <source>
        <dbReference type="EMBL" id="WIY47364.1"/>
    </source>
</evidence>
<dbReference type="EMBL" id="CP127363">
    <property type="protein sequence ID" value="WIY47364.1"/>
    <property type="molecule type" value="Genomic_DNA"/>
</dbReference>
<accession>A0ABY9AKU4</accession>
<dbReference type="RefSeq" id="WP_011794846.1">
    <property type="nucleotide sequence ID" value="NZ_CP023687.1"/>
</dbReference>
<dbReference type="GeneID" id="79793248"/>
<feature type="region of interest" description="Disordered" evidence="1">
    <location>
        <begin position="1"/>
        <end position="22"/>
    </location>
</feature>
<organism evidence="2 3">
    <name type="scientific">Paracidovorax citrulli</name>
    <name type="common">Acidovorax citrulli</name>
    <dbReference type="NCBI Taxonomy" id="80869"/>
    <lineage>
        <taxon>Bacteria</taxon>
        <taxon>Pseudomonadati</taxon>
        <taxon>Pseudomonadota</taxon>
        <taxon>Betaproteobacteria</taxon>
        <taxon>Burkholderiales</taxon>
        <taxon>Comamonadaceae</taxon>
        <taxon>Paracidovorax</taxon>
    </lineage>
</organism>
<evidence type="ECO:0000313" key="3">
    <source>
        <dbReference type="Proteomes" id="UP001242732"/>
    </source>
</evidence>
<name>A0ABY9AKU4_PARCI</name>
<keyword evidence="3" id="KW-1185">Reference proteome</keyword>
<sequence length="913" mass="99942">MTDRLPFTAPGRATSGNGDSQSLDAEARRLMFQAKLLAGASGVPVLGMRREMGDGSVVTAQLAGPVERVTMRADRQEVPQEEPIGAISRLVWFPEGFVITPRSPAAPLGYGMPNTSDGLGTPLGPLRQVIINRFKDNQYPDAVLRAAGGKVSATHRNYCAAPLFYMDWEARGEFVIGARVDGRVKPQFRARWQRNYSEAETATWYCHRPTSAARAELDVHKSIREETNLIRAAAGRGEVHPPLRGYEGMLSELVLYLNKTAKVLGHDSRSFRDGHLSFEQDRYATRAGLRGSVGILTPTSPAGENIFLTTATDVQSARFGAEAVEWWRGSPAHYANMVRDWAADEMWPTLDSATRNNAGVGIEKRQVPPYSLDSEFQDLVPPVVGSEASQIFMGMENFVLPSVPGQEGPEDERVGIESVFYTQGHGYFIPTIDLHLGSGMARVRFKGRAIEVHDNLSELFTPLAARFQTASGRRMLRVAGLARQKAAEGPQFIVLFQGLAHDFYATRQELGRFRLPDNLGQVSYPKFSESGARMVISYTEAVSEDQIITESHFGTYAADGGVGDPVTTATTDAERVWGEVLHFVEWHGGTFAEVLQQSLDVTVGWGSTWMRRACRGSYRLFADYQGESIVYASVEVDSELFQDEPGAGTTTGPATYYERTRLRSTLVFPDGTRLPVTNTDTDESFTVSGYFCHLLYLDILRPVRTALMRYEMQGTGYDVGGLNPRTCSMSIVIQGQTVKSKENVLFPTGDEEAAGRASQGWTNTNIGVGFTSFLPMAVLRSADGTRRIRVNPAGETAVAAVTHKASLVGMCAYSADVQMHGATFSQRHSQVGTSVSHGVPMSLGSQASVDFLAAFHRDEFVYAGKVSNTIRVGPDYGTAWYGDDEFIRHSSLPLEQITGIPDLAQNILPIGVL</sequence>
<gene>
    <name evidence="2" type="ORF">QRO08_16170</name>
</gene>
<proteinExistence type="predicted"/>
<reference evidence="2 3" key="1">
    <citation type="submission" date="2023-06" db="EMBL/GenBank/DDBJ databases">
        <authorList>
            <person name="Ham H."/>
            <person name="Park D.S."/>
        </authorList>
    </citation>
    <scope>NUCLEOTIDE SEQUENCE [LARGE SCALE GENOMIC DNA]</scope>
    <source>
        <strain evidence="2 3">KACC 17005</strain>
    </source>
</reference>
<protein>
    <recommendedName>
        <fullName evidence="4">SCP domain-containing protein</fullName>
    </recommendedName>
</protein>
<evidence type="ECO:0008006" key="4">
    <source>
        <dbReference type="Google" id="ProtNLM"/>
    </source>
</evidence>
<dbReference type="Proteomes" id="UP001242732">
    <property type="component" value="Chromosome"/>
</dbReference>